<protein>
    <recommendedName>
        <fullName evidence="4">PH domain-containing protein</fullName>
    </recommendedName>
</protein>
<proteinExistence type="predicted"/>
<feature type="transmembrane region" description="Helical" evidence="1">
    <location>
        <begin position="237"/>
        <end position="259"/>
    </location>
</feature>
<reference evidence="2 3" key="1">
    <citation type="submission" date="2019-09" db="EMBL/GenBank/DDBJ databases">
        <authorList>
            <person name="Duangmal K."/>
            <person name="Teo W.F.A."/>
            <person name="Lipun K."/>
        </authorList>
    </citation>
    <scope>NUCLEOTIDE SEQUENCE [LARGE SCALE GENOMIC DNA]</scope>
    <source>
        <strain evidence="2 3">K1PN6</strain>
    </source>
</reference>
<organism evidence="2 3">
    <name type="scientific">Streptomyces acidicola</name>
    <dbReference type="NCBI Taxonomy" id="2596892"/>
    <lineage>
        <taxon>Bacteria</taxon>
        <taxon>Bacillati</taxon>
        <taxon>Actinomycetota</taxon>
        <taxon>Actinomycetes</taxon>
        <taxon>Kitasatosporales</taxon>
        <taxon>Streptomycetaceae</taxon>
        <taxon>Streptomyces</taxon>
    </lineage>
</organism>
<keyword evidence="1" id="KW-0812">Transmembrane</keyword>
<gene>
    <name evidence="2" type="ORF">FPZ41_44390</name>
</gene>
<keyword evidence="3" id="KW-1185">Reference proteome</keyword>
<evidence type="ECO:0000313" key="3">
    <source>
        <dbReference type="Proteomes" id="UP000373149"/>
    </source>
</evidence>
<evidence type="ECO:0000256" key="1">
    <source>
        <dbReference type="SAM" id="Phobius"/>
    </source>
</evidence>
<evidence type="ECO:0008006" key="4">
    <source>
        <dbReference type="Google" id="ProtNLM"/>
    </source>
</evidence>
<dbReference type="RefSeq" id="WP_152870347.1">
    <property type="nucleotide sequence ID" value="NZ_VMNX01000388.1"/>
</dbReference>
<comment type="caution">
    <text evidence="2">The sequence shown here is derived from an EMBL/GenBank/DDBJ whole genome shotgun (WGS) entry which is preliminary data.</text>
</comment>
<feature type="transmembrane region" description="Helical" evidence="1">
    <location>
        <begin position="28"/>
        <end position="50"/>
    </location>
</feature>
<accession>A0A5N8X7U0</accession>
<dbReference type="AlphaFoldDB" id="A0A5N8X7U0"/>
<sequence length="265" mass="27607">MTRIEGADALEELGPVVSRHVVDHRKRWVNAGWALLIAVPSGWLGVWGVSATGDGSPGGNKAIGLLLGLALGAVAIAVTQITRAVRGEPGEYFEVRQRGLVHGSRRGVAGWSWDRVTSLRVEGDAVNSLATRLGNGYRIVISLEDGRQLRADGLTGGAADLGRALLTRCTHVALVPRVPWYGRTAGGLLLAGAAACAAAVAAQILYIADHPDKEHKVSTALGMAVVSSEPGISDTGYAFLAIGILVCAVAAVSFVIAFARGRAYR</sequence>
<keyword evidence="1" id="KW-1133">Transmembrane helix</keyword>
<feature type="transmembrane region" description="Helical" evidence="1">
    <location>
        <begin position="62"/>
        <end position="81"/>
    </location>
</feature>
<evidence type="ECO:0000313" key="2">
    <source>
        <dbReference type="EMBL" id="MPY55214.1"/>
    </source>
</evidence>
<name>A0A5N8X7U0_9ACTN</name>
<keyword evidence="1" id="KW-0472">Membrane</keyword>
<dbReference type="EMBL" id="VMNX01000388">
    <property type="protein sequence ID" value="MPY55214.1"/>
    <property type="molecule type" value="Genomic_DNA"/>
</dbReference>
<feature type="transmembrane region" description="Helical" evidence="1">
    <location>
        <begin position="187"/>
        <end position="208"/>
    </location>
</feature>
<dbReference type="Proteomes" id="UP000373149">
    <property type="component" value="Unassembled WGS sequence"/>
</dbReference>